<evidence type="ECO:0000313" key="1">
    <source>
        <dbReference type="EMBL" id="RZC69678.1"/>
    </source>
</evidence>
<reference evidence="1 2" key="1">
    <citation type="journal article" date="2018" name="Science">
        <title>The opium poppy genome and morphinan production.</title>
        <authorList>
            <person name="Guo L."/>
            <person name="Winzer T."/>
            <person name="Yang X."/>
            <person name="Li Y."/>
            <person name="Ning Z."/>
            <person name="He Z."/>
            <person name="Teodor R."/>
            <person name="Lu Y."/>
            <person name="Bowser T.A."/>
            <person name="Graham I.A."/>
            <person name="Ye K."/>
        </authorList>
    </citation>
    <scope>NUCLEOTIDE SEQUENCE [LARGE SCALE GENOMIC DNA]</scope>
    <source>
        <strain evidence="2">cv. HN1</strain>
        <tissue evidence="1">Leaves</tissue>
    </source>
</reference>
<name>A0A4Y7KCC8_PAPSO</name>
<protein>
    <submittedName>
        <fullName evidence="1">Uncharacterized protein</fullName>
    </submittedName>
</protein>
<dbReference type="Proteomes" id="UP000316621">
    <property type="component" value="Chromosome 7"/>
</dbReference>
<organism evidence="1 2">
    <name type="scientific">Papaver somniferum</name>
    <name type="common">Opium poppy</name>
    <dbReference type="NCBI Taxonomy" id="3469"/>
    <lineage>
        <taxon>Eukaryota</taxon>
        <taxon>Viridiplantae</taxon>
        <taxon>Streptophyta</taxon>
        <taxon>Embryophyta</taxon>
        <taxon>Tracheophyta</taxon>
        <taxon>Spermatophyta</taxon>
        <taxon>Magnoliopsida</taxon>
        <taxon>Ranunculales</taxon>
        <taxon>Papaveraceae</taxon>
        <taxon>Papaveroideae</taxon>
        <taxon>Papaver</taxon>
    </lineage>
</organism>
<dbReference type="Gramene" id="RZC69678">
    <property type="protein sequence ID" value="RZC69678"/>
    <property type="gene ID" value="C5167_033231"/>
</dbReference>
<gene>
    <name evidence="1" type="ORF">C5167_033231</name>
</gene>
<accession>A0A4Y7KCC8</accession>
<dbReference type="EMBL" id="CM010721">
    <property type="protein sequence ID" value="RZC69678.1"/>
    <property type="molecule type" value="Genomic_DNA"/>
</dbReference>
<sequence length="91" mass="10020">MGYFWGYVTGSNRGSTNYINGVMYPSLALIPLHASPGPRMSDENIGHMIQDQLEDGTLTDGATVNRLLELTNCTEEGSSQLAGFVKKWEYC</sequence>
<dbReference type="AlphaFoldDB" id="A0A4Y7KCC8"/>
<evidence type="ECO:0000313" key="2">
    <source>
        <dbReference type="Proteomes" id="UP000316621"/>
    </source>
</evidence>
<keyword evidence="2" id="KW-1185">Reference proteome</keyword>
<proteinExistence type="predicted"/>